<feature type="binding site" evidence="15">
    <location>
        <begin position="25"/>
        <end position="32"/>
    </location>
    <ligand>
        <name>ATP</name>
        <dbReference type="ChEBI" id="CHEBI:30616"/>
    </ligand>
</feature>
<evidence type="ECO:0000256" key="1">
    <source>
        <dbReference type="ARBA" id="ARBA00022722"/>
    </source>
</evidence>
<dbReference type="InterPro" id="IPR038726">
    <property type="entry name" value="PDDEXK_AddAB-type"/>
</dbReference>
<feature type="domain" description="UvrD-like helicase ATP-binding" evidence="17">
    <location>
        <begin position="4"/>
        <end position="478"/>
    </location>
</feature>
<dbReference type="PROSITE" id="PS51198">
    <property type="entry name" value="UVRD_HELICASE_ATP_BIND"/>
    <property type="match status" value="1"/>
</dbReference>
<dbReference type="GO" id="GO:0033202">
    <property type="term" value="C:DNA helicase complex"/>
    <property type="evidence" value="ECO:0007669"/>
    <property type="project" value="TreeGrafter"/>
</dbReference>
<keyword evidence="4 15" id="KW-0378">Hydrolase</keyword>
<dbReference type="Proteomes" id="UP000279673">
    <property type="component" value="Unassembled WGS sequence"/>
</dbReference>
<evidence type="ECO:0000256" key="6">
    <source>
        <dbReference type="ARBA" id="ARBA00022839"/>
    </source>
</evidence>
<keyword evidence="5 15" id="KW-0347">Helicase</keyword>
<dbReference type="InterPro" id="IPR014017">
    <property type="entry name" value="DNA_helicase_UvrD-like_C"/>
</dbReference>
<keyword evidence="20" id="KW-1185">Reference proteome</keyword>
<accession>A0A421BVT9</accession>
<dbReference type="PROSITE" id="PS51217">
    <property type="entry name" value="UVRD_HELICASE_CTER"/>
    <property type="match status" value="1"/>
</dbReference>
<keyword evidence="8" id="KW-0238">DNA-binding</keyword>
<dbReference type="Gene3D" id="1.10.486.10">
    <property type="entry name" value="PCRA, domain 4"/>
    <property type="match status" value="1"/>
</dbReference>
<dbReference type="GO" id="GO:0005524">
    <property type="term" value="F:ATP binding"/>
    <property type="evidence" value="ECO:0007669"/>
    <property type="project" value="UniProtKB-UniRule"/>
</dbReference>
<feature type="region of interest" description="Disordered" evidence="16">
    <location>
        <begin position="926"/>
        <end position="960"/>
    </location>
</feature>
<evidence type="ECO:0000259" key="17">
    <source>
        <dbReference type="PROSITE" id="PS51198"/>
    </source>
</evidence>
<reference evidence="19 20" key="1">
    <citation type="submission" date="2018-10" db="EMBL/GenBank/DDBJ databases">
        <title>Rhodobacter sp . BO-81.</title>
        <authorList>
            <person name="Im W.T."/>
        </authorList>
    </citation>
    <scope>NUCLEOTIDE SEQUENCE [LARGE SCALE GENOMIC DNA]</scope>
    <source>
        <strain evidence="19 20">BO-81</strain>
    </source>
</reference>
<keyword evidence="1" id="KW-0540">Nuclease</keyword>
<evidence type="ECO:0000256" key="13">
    <source>
        <dbReference type="ARBA" id="ARBA00034923"/>
    </source>
</evidence>
<feature type="domain" description="UvrD-like helicase C-terminal" evidence="18">
    <location>
        <begin position="504"/>
        <end position="775"/>
    </location>
</feature>
<evidence type="ECO:0000259" key="18">
    <source>
        <dbReference type="PROSITE" id="PS51217"/>
    </source>
</evidence>
<dbReference type="InterPro" id="IPR014016">
    <property type="entry name" value="UvrD-like_ATP-bd"/>
</dbReference>
<evidence type="ECO:0000256" key="12">
    <source>
        <dbReference type="ARBA" id="ARBA00034808"/>
    </source>
</evidence>
<evidence type="ECO:0000256" key="16">
    <source>
        <dbReference type="SAM" id="MobiDB-lite"/>
    </source>
</evidence>
<dbReference type="NCBIfam" id="TIGR02784">
    <property type="entry name" value="addA_alphas"/>
    <property type="match status" value="1"/>
</dbReference>
<comment type="catalytic activity">
    <reaction evidence="14">
        <text>ATP + H2O = ADP + phosphate + H(+)</text>
        <dbReference type="Rhea" id="RHEA:13065"/>
        <dbReference type="ChEBI" id="CHEBI:15377"/>
        <dbReference type="ChEBI" id="CHEBI:15378"/>
        <dbReference type="ChEBI" id="CHEBI:30616"/>
        <dbReference type="ChEBI" id="CHEBI:43474"/>
        <dbReference type="ChEBI" id="CHEBI:456216"/>
        <dbReference type="EC" id="5.6.2.4"/>
    </reaction>
</comment>
<dbReference type="GO" id="GO:0003677">
    <property type="term" value="F:DNA binding"/>
    <property type="evidence" value="ECO:0007669"/>
    <property type="project" value="UniProtKB-KW"/>
</dbReference>
<evidence type="ECO:0000256" key="7">
    <source>
        <dbReference type="ARBA" id="ARBA00022840"/>
    </source>
</evidence>
<gene>
    <name evidence="19" type="primary">addA</name>
    <name evidence="19" type="ORF">DYS74_03185</name>
</gene>
<comment type="catalytic activity">
    <reaction evidence="11">
        <text>Couples ATP hydrolysis with the unwinding of duplex DNA by translocating in the 3'-5' direction.</text>
        <dbReference type="EC" id="5.6.2.4"/>
    </reaction>
</comment>
<dbReference type="GO" id="GO:0004527">
    <property type="term" value="F:exonuclease activity"/>
    <property type="evidence" value="ECO:0007669"/>
    <property type="project" value="UniProtKB-KW"/>
</dbReference>
<keyword evidence="2 15" id="KW-0547">Nucleotide-binding</keyword>
<dbReference type="SUPFAM" id="SSF52980">
    <property type="entry name" value="Restriction endonuclease-like"/>
    <property type="match status" value="1"/>
</dbReference>
<dbReference type="Pfam" id="PF13361">
    <property type="entry name" value="UvrD_C"/>
    <property type="match status" value="1"/>
</dbReference>
<dbReference type="PANTHER" id="PTHR11070">
    <property type="entry name" value="UVRD / RECB / PCRA DNA HELICASE FAMILY MEMBER"/>
    <property type="match status" value="1"/>
</dbReference>
<dbReference type="AlphaFoldDB" id="A0A421BVT9"/>
<dbReference type="GO" id="GO:0000725">
    <property type="term" value="P:recombinational repair"/>
    <property type="evidence" value="ECO:0007669"/>
    <property type="project" value="TreeGrafter"/>
</dbReference>
<evidence type="ECO:0000256" key="10">
    <source>
        <dbReference type="ARBA" id="ARBA00023235"/>
    </source>
</evidence>
<keyword evidence="10" id="KW-0413">Isomerase</keyword>
<dbReference type="SUPFAM" id="SSF52540">
    <property type="entry name" value="P-loop containing nucleoside triphosphate hydrolases"/>
    <property type="match status" value="1"/>
</dbReference>
<evidence type="ECO:0000256" key="8">
    <source>
        <dbReference type="ARBA" id="ARBA00023125"/>
    </source>
</evidence>
<dbReference type="Pfam" id="PF00580">
    <property type="entry name" value="UvrD-helicase"/>
    <property type="match status" value="1"/>
</dbReference>
<evidence type="ECO:0000256" key="2">
    <source>
        <dbReference type="ARBA" id="ARBA00022741"/>
    </source>
</evidence>
<evidence type="ECO:0000313" key="19">
    <source>
        <dbReference type="EMBL" id="RLL72426.1"/>
    </source>
</evidence>
<keyword evidence="6" id="KW-0269">Exonuclease</keyword>
<keyword evidence="7 15" id="KW-0067">ATP-binding</keyword>
<dbReference type="InterPro" id="IPR011604">
    <property type="entry name" value="PDDEXK-like_dom_sf"/>
</dbReference>
<dbReference type="InterPro" id="IPR027417">
    <property type="entry name" value="P-loop_NTPase"/>
</dbReference>
<dbReference type="Gene3D" id="3.90.320.10">
    <property type="match status" value="1"/>
</dbReference>
<sequence>MNRPDLATERQIRAADPAASTWLSANAGSGKTKVLTDRVARLLLGGTEPQKVLCLTYTKAAASEMQNRLLKRLGAWAMLEDGALRGELDRLGEAGPITDERLAQARRLFAQAIETPGGLKIQTIHSFCGALLRRFPLEAGVPHGFTELDDRSAAELRADVLEEIAAGPERAVLDDLLAFHTGEDLGEIIDEIRKNRVAFQREPDRAALLEGLGLPAGFGPDDLPGIAFDGSEAALIEAVLPVLRGQSATMKKLAEVLAAIDWRDPGPAALPPLFAQFLYSKDGLRIAEAKSASLLTKGAVKELGEDLTDAFRALMERVAEARGAEFALANVGRSLALHRFARVFLPRYRARKTLGGWLDFDDLIDRAAQLLSRGSVAQWVLFRLDGGIDHILVDEAQDTSPGQWAVIERLADEFTAGEGARQETRTIFVVGDRKQSIYSFQGADLHRFEAMQSHFSAKFAAIERPLQVSELQHSFRSSPAILRLVDLTFAGEAAGGLGGVPEHIAFKTGLPGRVDLWPAIEQSKDESEDDWEAPVDLPGAEDAQVILAHTIAAEIAAMIARGVQIPEGAGARPVHEGDFLVLVQRRGPLFAEIIRACKAAGLAVAGADRLKLGAELAVKDIGSVLAFLATPEDDLSLAEALRSPIFGWSERELYALAQPRKGYLWQALRRDGTRPETLEILQDLLDQADFLRPYDVIERLLNRHGARERLIARLGVEAEDGIDELISQALAYESTEIPSLTGFLGWLGAEEIEVKRQLENEGRTVRVMTVHGAKGLEAPIVILPDTAKPRPPNGSDVYTTTEGTAYWKGPTAEMPPVLRGLHEAAIARAREERMRLLYVALTRAEKWLIVAAAGDVGEDEDSWYTLVQAGLERAGTEPVLAQSVQAQALGPVARLAHGDWPASAAPAAAARSDATALPDWIRSRAPRGERPAAALSPSDLGGAKALPGETDFATEEESKRRGRQLHLLLEHLPERPREDWPEVARDLLATGPDRTDATEAEALLTLVTPVLDRLDEMGFLGPDTLAEVEITATLPELENQRIHGTIDRLRVTPDLVSVLDYKSNAVLPGSAEEVPPGLVRQLAAYRAALRQIYPGRRIECLLVWTRSATLTRLDDAQMDAALRTAPAS</sequence>
<dbReference type="RefSeq" id="WP_121530833.1">
    <property type="nucleotide sequence ID" value="NZ_RCHI01000002.1"/>
</dbReference>
<organism evidence="19 20">
    <name type="scientific">Paenirhodobacter hankyongi</name>
    <dbReference type="NCBI Taxonomy" id="2294033"/>
    <lineage>
        <taxon>Bacteria</taxon>
        <taxon>Pseudomonadati</taxon>
        <taxon>Pseudomonadota</taxon>
        <taxon>Alphaproteobacteria</taxon>
        <taxon>Rhodobacterales</taxon>
        <taxon>Rhodobacter group</taxon>
        <taxon>Paenirhodobacter</taxon>
    </lineage>
</organism>
<protein>
    <recommendedName>
        <fullName evidence="12">DNA 3'-5' helicase</fullName>
        <ecNumber evidence="12">5.6.2.4</ecNumber>
    </recommendedName>
    <alternativeName>
        <fullName evidence="13">DNA 3'-5' helicase II</fullName>
    </alternativeName>
</protein>
<dbReference type="Pfam" id="PF12705">
    <property type="entry name" value="PDDEXK_1"/>
    <property type="match status" value="1"/>
</dbReference>
<evidence type="ECO:0000256" key="15">
    <source>
        <dbReference type="PROSITE-ProRule" id="PRU00560"/>
    </source>
</evidence>
<dbReference type="GO" id="GO:0043138">
    <property type="term" value="F:3'-5' DNA helicase activity"/>
    <property type="evidence" value="ECO:0007669"/>
    <property type="project" value="UniProtKB-EC"/>
</dbReference>
<dbReference type="GO" id="GO:0005829">
    <property type="term" value="C:cytosol"/>
    <property type="evidence" value="ECO:0007669"/>
    <property type="project" value="TreeGrafter"/>
</dbReference>
<name>A0A421BVT9_9RHOB</name>
<evidence type="ECO:0000256" key="14">
    <source>
        <dbReference type="ARBA" id="ARBA00048988"/>
    </source>
</evidence>
<proteinExistence type="predicted"/>
<dbReference type="InterPro" id="IPR011335">
    <property type="entry name" value="Restrct_endonuc-II-like"/>
</dbReference>
<evidence type="ECO:0000256" key="11">
    <source>
        <dbReference type="ARBA" id="ARBA00034617"/>
    </source>
</evidence>
<keyword evidence="3" id="KW-0227">DNA damage</keyword>
<evidence type="ECO:0000256" key="5">
    <source>
        <dbReference type="ARBA" id="ARBA00022806"/>
    </source>
</evidence>
<dbReference type="EC" id="5.6.2.4" evidence="12"/>
<dbReference type="EMBL" id="RCHI01000002">
    <property type="protein sequence ID" value="RLL72426.1"/>
    <property type="molecule type" value="Genomic_DNA"/>
</dbReference>
<evidence type="ECO:0000256" key="9">
    <source>
        <dbReference type="ARBA" id="ARBA00023204"/>
    </source>
</evidence>
<evidence type="ECO:0000313" key="20">
    <source>
        <dbReference type="Proteomes" id="UP000279673"/>
    </source>
</evidence>
<evidence type="ECO:0000256" key="3">
    <source>
        <dbReference type="ARBA" id="ARBA00022763"/>
    </source>
</evidence>
<dbReference type="PANTHER" id="PTHR11070:SF2">
    <property type="entry name" value="ATP-DEPENDENT DNA HELICASE SRS2"/>
    <property type="match status" value="1"/>
</dbReference>
<evidence type="ECO:0000256" key="4">
    <source>
        <dbReference type="ARBA" id="ARBA00022801"/>
    </source>
</evidence>
<keyword evidence="9" id="KW-0234">DNA repair</keyword>
<comment type="caution">
    <text evidence="19">The sequence shown here is derived from an EMBL/GenBank/DDBJ whole genome shotgun (WGS) entry which is preliminary data.</text>
</comment>
<dbReference type="InterPro" id="IPR014151">
    <property type="entry name" value="DNA_helicase_AddA"/>
</dbReference>
<dbReference type="InterPro" id="IPR000212">
    <property type="entry name" value="DNA_helicase_UvrD/REP"/>
</dbReference>
<dbReference type="Gene3D" id="3.40.50.300">
    <property type="entry name" value="P-loop containing nucleotide triphosphate hydrolases"/>
    <property type="match status" value="4"/>
</dbReference>